<proteinExistence type="predicted"/>
<dbReference type="KEGG" id="sphk:SKP52_24030"/>
<dbReference type="OrthoDB" id="7449642at2"/>
<accession>A0A0A7PQV8</accession>
<dbReference type="RefSeq" id="WP_037511951.1">
    <property type="nucleotide sequence ID" value="NZ_CP009123.1"/>
</dbReference>
<reference evidence="1 2" key="1">
    <citation type="journal article" date="2015" name="Int. J. Syst. Evol. Microbiol.">
        <title>Description of Sphingopyxis fribergensis sp. nov. - a soil bacterium with the ability to degrade styrene and phenylacetic acid.</title>
        <authorList>
            <person name="Oelschlagel M."/>
            <person name="Ruckert C."/>
            <person name="Kalinowski J."/>
            <person name="Schmidt G."/>
            <person name="Schlomann M."/>
            <person name="Tischler D."/>
        </authorList>
    </citation>
    <scope>NUCLEOTIDE SEQUENCE [LARGE SCALE GENOMIC DNA]</scope>
    <source>
        <strain evidence="1 2">Kp5.2</strain>
        <plasmid evidence="1">pSfKp5.2</plasmid>
    </source>
</reference>
<protein>
    <recommendedName>
        <fullName evidence="3">RNA polymerase sigma factor 70 region 4 type 2 domain-containing protein</fullName>
    </recommendedName>
</protein>
<dbReference type="EMBL" id="CP009123">
    <property type="protein sequence ID" value="AJA11648.1"/>
    <property type="molecule type" value="Genomic_DNA"/>
</dbReference>
<keyword evidence="2" id="KW-1185">Reference proteome</keyword>
<evidence type="ECO:0000313" key="2">
    <source>
        <dbReference type="Proteomes" id="UP000030907"/>
    </source>
</evidence>
<dbReference type="InterPro" id="IPR013324">
    <property type="entry name" value="RNA_pol_sigma_r3/r4-like"/>
</dbReference>
<dbReference type="Proteomes" id="UP000030907">
    <property type="component" value="Plasmid pSfKp5.2"/>
</dbReference>
<dbReference type="AlphaFoldDB" id="A0A0A7PQV8"/>
<dbReference type="Gene3D" id="1.20.140.160">
    <property type="match status" value="1"/>
</dbReference>
<evidence type="ECO:0000313" key="1">
    <source>
        <dbReference type="EMBL" id="AJA11648.1"/>
    </source>
</evidence>
<sequence length="99" mass="11182">MILHHRIARNYWLHVRLRHYPAFAQSIGPAPDIRDQVKLAIQLVWPLARSVYLLNGVHDLSYRQIATCVGVDVSTVELCIADALVSMWTICDQFGEAPG</sequence>
<gene>
    <name evidence="1" type="ORF">SKP52_24030</name>
</gene>
<name>A0A0A7PQV8_9SPHN</name>
<dbReference type="HOGENOM" id="CLU_2371322_0_0_5"/>
<evidence type="ECO:0008006" key="3">
    <source>
        <dbReference type="Google" id="ProtNLM"/>
    </source>
</evidence>
<dbReference type="SUPFAM" id="SSF88659">
    <property type="entry name" value="Sigma3 and sigma4 domains of RNA polymerase sigma factors"/>
    <property type="match status" value="1"/>
</dbReference>
<geneLocation type="plasmid" evidence="1 2">
    <name>pSfKp5.2</name>
</geneLocation>
<organism evidence="1 2">
    <name type="scientific">Sphingopyxis fribergensis</name>
    <dbReference type="NCBI Taxonomy" id="1515612"/>
    <lineage>
        <taxon>Bacteria</taxon>
        <taxon>Pseudomonadati</taxon>
        <taxon>Pseudomonadota</taxon>
        <taxon>Alphaproteobacteria</taxon>
        <taxon>Sphingomonadales</taxon>
        <taxon>Sphingomonadaceae</taxon>
        <taxon>Sphingopyxis</taxon>
    </lineage>
</organism>
<keyword evidence="1" id="KW-0614">Plasmid</keyword>